<feature type="transmembrane region" description="Helical" evidence="10">
    <location>
        <begin position="12"/>
        <end position="40"/>
    </location>
</feature>
<evidence type="ECO:0000256" key="3">
    <source>
        <dbReference type="ARBA" id="ARBA00022553"/>
    </source>
</evidence>
<dbReference type="InterPro" id="IPR003660">
    <property type="entry name" value="HAMP_dom"/>
</dbReference>
<organism evidence="12 13">
    <name type="scientific">Ktedonobacter robiniae</name>
    <dbReference type="NCBI Taxonomy" id="2778365"/>
    <lineage>
        <taxon>Bacteria</taxon>
        <taxon>Bacillati</taxon>
        <taxon>Chloroflexota</taxon>
        <taxon>Ktedonobacteria</taxon>
        <taxon>Ktedonobacterales</taxon>
        <taxon>Ktedonobacteraceae</taxon>
        <taxon>Ktedonobacter</taxon>
    </lineage>
</organism>
<evidence type="ECO:0000256" key="2">
    <source>
        <dbReference type="ARBA" id="ARBA00022475"/>
    </source>
</evidence>
<evidence type="ECO:0000313" key="13">
    <source>
        <dbReference type="Proteomes" id="UP000654345"/>
    </source>
</evidence>
<dbReference type="PANTHER" id="PTHR24421:SF37">
    <property type="entry name" value="SENSOR HISTIDINE KINASE NARS"/>
    <property type="match status" value="1"/>
</dbReference>
<dbReference type="RefSeq" id="WP_201376279.1">
    <property type="nucleotide sequence ID" value="NZ_BNJG01000004.1"/>
</dbReference>
<dbReference type="Pfam" id="PF02518">
    <property type="entry name" value="HATPase_c"/>
    <property type="match status" value="1"/>
</dbReference>
<keyword evidence="2" id="KW-1003">Cell membrane</keyword>
<comment type="caution">
    <text evidence="12">The sequence shown here is derived from an EMBL/GenBank/DDBJ whole genome shotgun (WGS) entry which is preliminary data.</text>
</comment>
<gene>
    <name evidence="12" type="ORF">KSB_85810</name>
</gene>
<evidence type="ECO:0000256" key="10">
    <source>
        <dbReference type="SAM" id="Phobius"/>
    </source>
</evidence>
<keyword evidence="8" id="KW-0902">Two-component regulatory system</keyword>
<dbReference type="SMART" id="SM00304">
    <property type="entry name" value="HAMP"/>
    <property type="match status" value="1"/>
</dbReference>
<dbReference type="InterPro" id="IPR036890">
    <property type="entry name" value="HATPase_C_sf"/>
</dbReference>
<evidence type="ECO:0000256" key="9">
    <source>
        <dbReference type="ARBA" id="ARBA00023136"/>
    </source>
</evidence>
<feature type="transmembrane region" description="Helical" evidence="10">
    <location>
        <begin position="221"/>
        <end position="239"/>
    </location>
</feature>
<dbReference type="SUPFAM" id="SSF158472">
    <property type="entry name" value="HAMP domain-like"/>
    <property type="match status" value="1"/>
</dbReference>
<keyword evidence="9 10" id="KW-0472">Membrane</keyword>
<evidence type="ECO:0000256" key="1">
    <source>
        <dbReference type="ARBA" id="ARBA00004651"/>
    </source>
</evidence>
<dbReference type="PANTHER" id="PTHR24421">
    <property type="entry name" value="NITRATE/NITRITE SENSOR PROTEIN NARX-RELATED"/>
    <property type="match status" value="1"/>
</dbReference>
<dbReference type="SMART" id="SM00387">
    <property type="entry name" value="HATPase_c"/>
    <property type="match status" value="1"/>
</dbReference>
<dbReference type="Gene3D" id="1.20.5.1930">
    <property type="match status" value="1"/>
</dbReference>
<evidence type="ECO:0000313" key="12">
    <source>
        <dbReference type="EMBL" id="GHO60106.1"/>
    </source>
</evidence>
<dbReference type="SUPFAM" id="SSF55874">
    <property type="entry name" value="ATPase domain of HSP90 chaperone/DNA topoisomerase II/histidine kinase"/>
    <property type="match status" value="1"/>
</dbReference>
<dbReference type="CDD" id="cd06225">
    <property type="entry name" value="HAMP"/>
    <property type="match status" value="1"/>
</dbReference>
<name>A0ABQ3V576_9CHLR</name>
<dbReference type="Pfam" id="PF00672">
    <property type="entry name" value="HAMP"/>
    <property type="match status" value="1"/>
</dbReference>
<keyword evidence="7 10" id="KW-1133">Transmembrane helix</keyword>
<sequence>MQAIRWRFGGLFWRLTMSYLMVTLIAALAIECAITLIPLLRDLQQANVSPLQTVEKQGATRIAPYMDNISTTSDAQALRYALAVPLFDEISHDDPRLTFVAILNQAGQPLTSTSCASSQLLSLGTQKCAQQTQQKLTTLQSYETTQRTIREITSLNRSSTQVIHSLPTGESLIAVSIQSHGKQTAVTLLVVINGPVVTQSTRTIQLQQVISTLWNYWQPTGFYFIFLSTALGTSAGMLISHNLTRRLRRIAQATKEWSRGEFQMTIHDHAHDEVGQLSKDLNNMAEQLQMLLLTRRKLAIMEERTRLKRDLHDAVKQHLFAVQMQLSAVRVLFPKDANTPYRHLVEAEKLALLAQQELATLIEELRPAGLANKNLALAIEEMSHDWSRRTAIAIYVRIEQEHPLPVEIEQALFRVTQEALSNIARHSGARTVNLELLGQAHAITLTIKDDGHGFDLSVARQQKHSIGLRSMYERIEDIHGIFSLESTANGTSIKAYVPIPATATATAAE</sequence>
<keyword evidence="5 10" id="KW-0812">Transmembrane</keyword>
<accession>A0ABQ3V576</accession>
<feature type="domain" description="HAMP" evidence="11">
    <location>
        <begin position="241"/>
        <end position="293"/>
    </location>
</feature>
<comment type="subcellular location">
    <subcellularLocation>
        <location evidence="1">Cell membrane</location>
        <topology evidence="1">Multi-pass membrane protein</topology>
    </subcellularLocation>
</comment>
<keyword evidence="6" id="KW-0418">Kinase</keyword>
<evidence type="ECO:0000256" key="6">
    <source>
        <dbReference type="ARBA" id="ARBA00022777"/>
    </source>
</evidence>
<dbReference type="Pfam" id="PF07730">
    <property type="entry name" value="HisKA_3"/>
    <property type="match status" value="1"/>
</dbReference>
<dbReference type="Gene3D" id="3.30.565.10">
    <property type="entry name" value="Histidine kinase-like ATPase, C-terminal domain"/>
    <property type="match status" value="1"/>
</dbReference>
<evidence type="ECO:0000256" key="7">
    <source>
        <dbReference type="ARBA" id="ARBA00022989"/>
    </source>
</evidence>
<reference evidence="12 13" key="1">
    <citation type="journal article" date="2021" name="Int. J. Syst. Evol. Microbiol.">
        <title>Reticulibacter mediterranei gen. nov., sp. nov., within the new family Reticulibacteraceae fam. nov., and Ktedonospora formicarum gen. nov., sp. nov., Ktedonobacter robiniae sp. nov., Dictyobacter formicarum sp. nov. and Dictyobacter arantiisoli sp. nov., belonging to the class Ktedonobacteria.</title>
        <authorList>
            <person name="Yabe S."/>
            <person name="Zheng Y."/>
            <person name="Wang C.M."/>
            <person name="Sakai Y."/>
            <person name="Abe K."/>
            <person name="Yokota A."/>
            <person name="Donadio S."/>
            <person name="Cavaletti L."/>
            <person name="Monciardini P."/>
        </authorList>
    </citation>
    <scope>NUCLEOTIDE SEQUENCE [LARGE SCALE GENOMIC DNA]</scope>
    <source>
        <strain evidence="12 13">SOSP1-30</strain>
    </source>
</reference>
<dbReference type="PROSITE" id="PS50885">
    <property type="entry name" value="HAMP"/>
    <property type="match status" value="1"/>
</dbReference>
<keyword evidence="3" id="KW-0597">Phosphoprotein</keyword>
<proteinExistence type="predicted"/>
<dbReference type="Proteomes" id="UP000654345">
    <property type="component" value="Unassembled WGS sequence"/>
</dbReference>
<keyword evidence="4" id="KW-0808">Transferase</keyword>
<dbReference type="InterPro" id="IPR050482">
    <property type="entry name" value="Sensor_HK_TwoCompSys"/>
</dbReference>
<evidence type="ECO:0000256" key="4">
    <source>
        <dbReference type="ARBA" id="ARBA00022679"/>
    </source>
</evidence>
<evidence type="ECO:0000256" key="5">
    <source>
        <dbReference type="ARBA" id="ARBA00022692"/>
    </source>
</evidence>
<protein>
    <recommendedName>
        <fullName evidence="11">HAMP domain-containing protein</fullName>
    </recommendedName>
</protein>
<dbReference type="InterPro" id="IPR003594">
    <property type="entry name" value="HATPase_dom"/>
</dbReference>
<dbReference type="Gene3D" id="6.10.340.10">
    <property type="match status" value="1"/>
</dbReference>
<keyword evidence="13" id="KW-1185">Reference proteome</keyword>
<dbReference type="InterPro" id="IPR011712">
    <property type="entry name" value="Sig_transdc_His_kin_sub3_dim/P"/>
</dbReference>
<dbReference type="CDD" id="cd16917">
    <property type="entry name" value="HATPase_UhpB-NarQ-NarX-like"/>
    <property type="match status" value="1"/>
</dbReference>
<dbReference type="EMBL" id="BNJG01000004">
    <property type="protein sequence ID" value="GHO60106.1"/>
    <property type="molecule type" value="Genomic_DNA"/>
</dbReference>
<evidence type="ECO:0000259" key="11">
    <source>
        <dbReference type="PROSITE" id="PS50885"/>
    </source>
</evidence>
<evidence type="ECO:0000256" key="8">
    <source>
        <dbReference type="ARBA" id="ARBA00023012"/>
    </source>
</evidence>